<feature type="region of interest" description="Disordered" evidence="1">
    <location>
        <begin position="101"/>
        <end position="149"/>
    </location>
</feature>
<dbReference type="PANTHER" id="PTHR42908">
    <property type="entry name" value="TRANSLATION ELONGATION FACTOR-RELATED"/>
    <property type="match status" value="1"/>
</dbReference>
<dbReference type="AlphaFoldDB" id="A0A183B7U5"/>
<dbReference type="InterPro" id="IPR014721">
    <property type="entry name" value="Ribsml_uS5_D2-typ_fold_subgr"/>
</dbReference>
<sequence>MILQVTVAATGEYLISAAGEIHLEKCLEDMTKYFAPDVELHISTFVVPFRETLIEPSPVTGTTLSATANDSRNRAAKKMESILQRLDQIGTQSALVHEPGADTSIQEHTEDSPSEYKEQMEPVANSTAPAPKDKTVNPETRTGKQAARHTLSVDADLPECPVGYFQLPHSRSRTRVLIHVSSHPMPEKMLKWVEKRGSRKIPQLIRAFKTKSSNYENLLSRLNEEFTQVCEAIIRDPTDTAATDSISQLDWKQLPNQLLALGPNQTGPNMLFCRLQSNCFPVFTSWGQEISFANGKSFHVERRNDRGISLPLISYGKALLRGFQLATERGPLCAEPMRGVMFMLEEIFADDCCILDTPRLMEATDTVTTDGDTKATEAIDIVGSLETAQVDVDATKDDAIKKRRRAPRLTSISWLDDDSDGQFENDDDNLDFDPVDDWDWQSGDETGEESHKSEFSHESYEAEDDDACENVETKRLFETLGRIGEFREVQGKGFQPQPKTPTPTTLRLSEA</sequence>
<dbReference type="EMBL" id="UZAN01060055">
    <property type="protein sequence ID" value="VDP92552.1"/>
    <property type="molecule type" value="Genomic_DNA"/>
</dbReference>
<feature type="compositionally biased region" description="Basic and acidic residues" evidence="1">
    <location>
        <begin position="105"/>
        <end position="120"/>
    </location>
</feature>
<feature type="compositionally biased region" description="Acidic residues" evidence="1">
    <location>
        <begin position="415"/>
        <end position="439"/>
    </location>
</feature>
<protein>
    <submittedName>
        <fullName evidence="4">EFG_C domain-containing protein</fullName>
    </submittedName>
</protein>
<dbReference type="OrthoDB" id="364892at2759"/>
<dbReference type="GO" id="GO:0042256">
    <property type="term" value="P:cytosolic ribosome assembly"/>
    <property type="evidence" value="ECO:0007669"/>
    <property type="project" value="TreeGrafter"/>
</dbReference>
<evidence type="ECO:0000313" key="3">
    <source>
        <dbReference type="Proteomes" id="UP000272942"/>
    </source>
</evidence>
<name>A0A183B7U5_9TREM</name>
<gene>
    <name evidence="2" type="ORF">ECPE_LOCUS15280</name>
</gene>
<accession>A0A183B7U5</accession>
<reference evidence="4" key="1">
    <citation type="submission" date="2016-06" db="UniProtKB">
        <authorList>
            <consortium name="WormBaseParasite"/>
        </authorList>
    </citation>
    <scope>IDENTIFICATION</scope>
</reference>
<evidence type="ECO:0000256" key="1">
    <source>
        <dbReference type="SAM" id="MobiDB-lite"/>
    </source>
</evidence>
<feature type="region of interest" description="Disordered" evidence="1">
    <location>
        <begin position="414"/>
        <end position="469"/>
    </location>
</feature>
<dbReference type="Proteomes" id="UP000272942">
    <property type="component" value="Unassembled WGS sequence"/>
</dbReference>
<dbReference type="Gene3D" id="3.30.70.870">
    <property type="entry name" value="Elongation Factor G (Translational Gtpase), domain 3"/>
    <property type="match status" value="1"/>
</dbReference>
<dbReference type="InterPro" id="IPR020568">
    <property type="entry name" value="Ribosomal_Su5_D2-typ_SF"/>
</dbReference>
<dbReference type="SUPFAM" id="SSF54211">
    <property type="entry name" value="Ribosomal protein S5 domain 2-like"/>
    <property type="match status" value="1"/>
</dbReference>
<dbReference type="GO" id="GO:0003924">
    <property type="term" value="F:GTPase activity"/>
    <property type="evidence" value="ECO:0007669"/>
    <property type="project" value="TreeGrafter"/>
</dbReference>
<organism evidence="4">
    <name type="scientific">Echinostoma caproni</name>
    <dbReference type="NCBI Taxonomy" id="27848"/>
    <lineage>
        <taxon>Eukaryota</taxon>
        <taxon>Metazoa</taxon>
        <taxon>Spiralia</taxon>
        <taxon>Lophotrochozoa</taxon>
        <taxon>Platyhelminthes</taxon>
        <taxon>Trematoda</taxon>
        <taxon>Digenea</taxon>
        <taxon>Plagiorchiida</taxon>
        <taxon>Echinostomata</taxon>
        <taxon>Echinostomatoidea</taxon>
        <taxon>Echinostomatidae</taxon>
        <taxon>Echinostoma</taxon>
    </lineage>
</organism>
<dbReference type="GO" id="GO:0043022">
    <property type="term" value="F:ribosome binding"/>
    <property type="evidence" value="ECO:0007669"/>
    <property type="project" value="TreeGrafter"/>
</dbReference>
<feature type="region of interest" description="Disordered" evidence="1">
    <location>
        <begin position="487"/>
        <end position="511"/>
    </location>
</feature>
<dbReference type="WBParaSite" id="ECPE_0001532001-mRNA-1">
    <property type="protein sequence ID" value="ECPE_0001532001-mRNA-1"/>
    <property type="gene ID" value="ECPE_0001532001"/>
</dbReference>
<dbReference type="PANTHER" id="PTHR42908:SF3">
    <property type="entry name" value="ELONGATION FACTOR-LIKE GTPASE 1"/>
    <property type="match status" value="1"/>
</dbReference>
<reference evidence="2 3" key="2">
    <citation type="submission" date="2018-11" db="EMBL/GenBank/DDBJ databases">
        <authorList>
            <consortium name="Pathogen Informatics"/>
        </authorList>
    </citation>
    <scope>NUCLEOTIDE SEQUENCE [LARGE SCALE GENOMIC DNA]</scope>
    <source>
        <strain evidence="2 3">Egypt</strain>
    </source>
</reference>
<proteinExistence type="predicted"/>
<keyword evidence="3" id="KW-1185">Reference proteome</keyword>
<dbReference type="GO" id="GO:0005829">
    <property type="term" value="C:cytosol"/>
    <property type="evidence" value="ECO:0007669"/>
    <property type="project" value="TreeGrafter"/>
</dbReference>
<evidence type="ECO:0000313" key="4">
    <source>
        <dbReference type="WBParaSite" id="ECPE_0001532001-mRNA-1"/>
    </source>
</evidence>
<dbReference type="GO" id="GO:1990904">
    <property type="term" value="C:ribonucleoprotein complex"/>
    <property type="evidence" value="ECO:0007669"/>
    <property type="project" value="TreeGrafter"/>
</dbReference>
<dbReference type="Gene3D" id="3.30.230.10">
    <property type="match status" value="1"/>
</dbReference>
<feature type="compositionally biased region" description="Basic and acidic residues" evidence="1">
    <location>
        <begin position="448"/>
        <end position="460"/>
    </location>
</feature>
<evidence type="ECO:0000313" key="2">
    <source>
        <dbReference type="EMBL" id="VDP92552.1"/>
    </source>
</evidence>